<dbReference type="InterPro" id="IPR042099">
    <property type="entry name" value="ANL_N_sf"/>
</dbReference>
<dbReference type="PANTHER" id="PTHR43767">
    <property type="entry name" value="LONG-CHAIN-FATTY-ACID--COA LIGASE"/>
    <property type="match status" value="1"/>
</dbReference>
<dbReference type="FunFam" id="3.30.300.30:FF:000008">
    <property type="entry name" value="2,3-dihydroxybenzoate-AMP ligase"/>
    <property type="match status" value="1"/>
</dbReference>
<dbReference type="Pfam" id="PF00501">
    <property type="entry name" value="AMP-binding"/>
    <property type="match status" value="1"/>
</dbReference>
<dbReference type="EMBL" id="FOME01000001">
    <property type="protein sequence ID" value="SFC68161.1"/>
    <property type="molecule type" value="Genomic_DNA"/>
</dbReference>
<protein>
    <submittedName>
        <fullName evidence="5">Long-chain acyl-CoA synthetase</fullName>
    </submittedName>
</protein>
<dbReference type="InterPro" id="IPR025110">
    <property type="entry name" value="AMP-bd_C"/>
</dbReference>
<dbReference type="InterPro" id="IPR045851">
    <property type="entry name" value="AMP-bd_C_sf"/>
</dbReference>
<dbReference type="Gene3D" id="3.40.50.12780">
    <property type="entry name" value="N-terminal domain of ligase-like"/>
    <property type="match status" value="1"/>
</dbReference>
<evidence type="ECO:0000256" key="1">
    <source>
        <dbReference type="ARBA" id="ARBA00006432"/>
    </source>
</evidence>
<keyword evidence="2" id="KW-0436">Ligase</keyword>
<dbReference type="GO" id="GO:0016878">
    <property type="term" value="F:acid-thiol ligase activity"/>
    <property type="evidence" value="ECO:0007669"/>
    <property type="project" value="UniProtKB-ARBA"/>
</dbReference>
<evidence type="ECO:0000313" key="5">
    <source>
        <dbReference type="EMBL" id="SEF79422.1"/>
    </source>
</evidence>
<dbReference type="InterPro" id="IPR050237">
    <property type="entry name" value="ATP-dep_AMP-bd_enzyme"/>
</dbReference>
<name>A0A1H5UW80_9PSEU</name>
<accession>A0A1H5UW80</accession>
<evidence type="ECO:0000313" key="8">
    <source>
        <dbReference type="Proteomes" id="UP000236729"/>
    </source>
</evidence>
<dbReference type="SMR" id="A0A1H5UW80"/>
<keyword evidence="7" id="KW-1185">Reference proteome</keyword>
<reference evidence="7 8" key="2">
    <citation type="submission" date="2016-10" db="EMBL/GenBank/DDBJ databases">
        <authorList>
            <person name="Varghese N."/>
            <person name="Submissions S."/>
        </authorList>
    </citation>
    <scope>NUCLEOTIDE SEQUENCE [LARGE SCALE GENOMIC DNA]</scope>
    <source>
        <strain evidence="8">ATCC 20501</strain>
        <strain evidence="6 7">CGMCC 4.3529</strain>
    </source>
</reference>
<reference evidence="5" key="1">
    <citation type="submission" date="2016-10" db="EMBL/GenBank/DDBJ databases">
        <authorList>
            <person name="de Groot N.N."/>
        </authorList>
    </citation>
    <scope>NUCLEOTIDE SEQUENCE [LARGE SCALE GENOMIC DNA]</scope>
    <source>
        <strain evidence="5">ATCC 20501</strain>
    </source>
</reference>
<dbReference type="SUPFAM" id="SSF56801">
    <property type="entry name" value="Acetyl-CoA synthetase-like"/>
    <property type="match status" value="1"/>
</dbReference>
<dbReference type="Proteomes" id="UP000236729">
    <property type="component" value="Unassembled WGS sequence"/>
</dbReference>
<comment type="similarity">
    <text evidence="1">Belongs to the ATP-dependent AMP-binding enzyme family.</text>
</comment>
<evidence type="ECO:0000259" key="4">
    <source>
        <dbReference type="Pfam" id="PF13193"/>
    </source>
</evidence>
<evidence type="ECO:0000259" key="3">
    <source>
        <dbReference type="Pfam" id="PF00501"/>
    </source>
</evidence>
<organism evidence="5 8">
    <name type="scientific">Saccharopolyspora kobensis</name>
    <dbReference type="NCBI Taxonomy" id="146035"/>
    <lineage>
        <taxon>Bacteria</taxon>
        <taxon>Bacillati</taxon>
        <taxon>Actinomycetota</taxon>
        <taxon>Actinomycetes</taxon>
        <taxon>Pseudonocardiales</taxon>
        <taxon>Pseudonocardiaceae</taxon>
        <taxon>Saccharopolyspora</taxon>
    </lineage>
</organism>
<feature type="domain" description="AMP-dependent synthetase/ligase" evidence="3">
    <location>
        <begin position="16"/>
        <end position="378"/>
    </location>
</feature>
<evidence type="ECO:0000313" key="6">
    <source>
        <dbReference type="EMBL" id="SFC68161.1"/>
    </source>
</evidence>
<dbReference type="AlphaFoldDB" id="A0A1H5UW80"/>
<dbReference type="PANTHER" id="PTHR43767:SF1">
    <property type="entry name" value="NONRIBOSOMAL PEPTIDE SYNTHASE PES1 (EUROFUNG)-RELATED"/>
    <property type="match status" value="1"/>
</dbReference>
<dbReference type="InterPro" id="IPR000873">
    <property type="entry name" value="AMP-dep_synth/lig_dom"/>
</dbReference>
<feature type="domain" description="AMP-binding enzyme C-terminal" evidence="4">
    <location>
        <begin position="428"/>
        <end position="503"/>
    </location>
</feature>
<evidence type="ECO:0000313" key="7">
    <source>
        <dbReference type="Proteomes" id="UP000199690"/>
    </source>
</evidence>
<dbReference type="NCBIfam" id="NF004837">
    <property type="entry name" value="PRK06187.1"/>
    <property type="match status" value="1"/>
</dbReference>
<accession>A0A1I1L574</accession>
<dbReference type="Pfam" id="PF13193">
    <property type="entry name" value="AMP-binding_C"/>
    <property type="match status" value="1"/>
</dbReference>
<gene>
    <name evidence="5" type="ORF">SAMN02982929_00684</name>
    <name evidence="6" type="ORF">SAMN05216506_1011387</name>
</gene>
<dbReference type="Proteomes" id="UP000199690">
    <property type="component" value="Unassembled WGS sequence"/>
</dbReference>
<dbReference type="EMBL" id="FNVB01000002">
    <property type="protein sequence ID" value="SEF79422.1"/>
    <property type="molecule type" value="Genomic_DNA"/>
</dbReference>
<dbReference type="RefSeq" id="WP_218161464.1">
    <property type="nucleotide sequence ID" value="NZ_FNVB01000002.1"/>
</dbReference>
<dbReference type="Gene3D" id="3.30.300.30">
    <property type="match status" value="1"/>
</dbReference>
<evidence type="ECO:0000256" key="2">
    <source>
        <dbReference type="ARBA" id="ARBA00022598"/>
    </source>
</evidence>
<proteinExistence type="inferred from homology"/>
<sequence length="522" mass="57471">MYYPQLQTAADTLPFHAGRAPEQAAIRCEGREVTYGALHRESNRIARALRARGIGAGARVGYLGKESERYYEIFFGCAKSGVVLVPINWRLAADEVDHVLRDSGAELLFVEHDHLDVAEQRQPNLPALRLIVEIDREQPEDGLARFKDGASTADLDHVARPGDPVVQLYTSGTTGLPKGVVLAHRSFFGIRDLLAEHGVDWLDWYPQDRSLISIPGFHVAGIWWAMQGFNAGVLNVCMRMFTAHDAVALIREAGITTTLAVPSMLQMMLAENGVSRADFTSLRMINYGGSPISETLLQRCQEIFDCDLSQMYGLTESGNCAICLPPEDHVPGSPRMRAAGKPYPGVSVKIVDSAGGQVPTGEVGEICVRTPAVMLEYWGLPEATAKTLVDGWLHTGDAGYLDADGYVYIADRIKDVIIIAGENVYPAEVENALCKHPAVAEAAVVGIPDQRWGEAAHAFVTLRPGSSAKPRELMLFVRELIAEFKVPTRYEIVETIPRNPSGKILRRKLREQFWADQDRKVN</sequence>